<evidence type="ECO:0000256" key="1">
    <source>
        <dbReference type="SAM" id="MobiDB-lite"/>
    </source>
</evidence>
<proteinExistence type="predicted"/>
<reference evidence="3 4" key="1">
    <citation type="submission" date="2015-03" db="EMBL/GenBank/DDBJ databases">
        <title>Draft genome sequence of Luteibacter yeojuensis strain SU11.</title>
        <authorList>
            <person name="Sulaiman J."/>
            <person name="Priya K."/>
            <person name="Chan K.-G."/>
        </authorList>
    </citation>
    <scope>NUCLEOTIDE SEQUENCE [LARGE SCALE GENOMIC DNA]</scope>
    <source>
        <strain evidence="3 4">SU11</strain>
    </source>
</reference>
<comment type="caution">
    <text evidence="3">The sequence shown here is derived from an EMBL/GenBank/DDBJ whole genome shotgun (WGS) entry which is preliminary data.</text>
</comment>
<dbReference type="Pfam" id="PF11776">
    <property type="entry name" value="RcnB"/>
    <property type="match status" value="1"/>
</dbReference>
<feature type="compositionally biased region" description="Basic and acidic residues" evidence="1">
    <location>
        <begin position="30"/>
        <end position="64"/>
    </location>
</feature>
<dbReference type="Gene3D" id="3.10.450.160">
    <property type="entry name" value="inner membrane protein cigr"/>
    <property type="match status" value="1"/>
</dbReference>
<gene>
    <name evidence="3" type="ORF">VI08_18195</name>
</gene>
<dbReference type="RefSeq" id="WP_045831059.1">
    <property type="nucleotide sequence ID" value="NZ_JZRB01000052.1"/>
</dbReference>
<keyword evidence="4" id="KW-1185">Reference proteome</keyword>
<feature type="chain" id="PRO_5002462847" description="Ni/Co efflux regulator RcnB" evidence="2">
    <location>
        <begin position="23"/>
        <end position="133"/>
    </location>
</feature>
<feature type="signal peptide" evidence="2">
    <location>
        <begin position="1"/>
        <end position="22"/>
    </location>
</feature>
<dbReference type="PATRIC" id="fig|345309.4.peg.3447"/>
<feature type="region of interest" description="Disordered" evidence="1">
    <location>
        <begin position="19"/>
        <end position="76"/>
    </location>
</feature>
<name>A0A0F3K6R7_9GAMM</name>
<evidence type="ECO:0000313" key="4">
    <source>
        <dbReference type="Proteomes" id="UP000033651"/>
    </source>
</evidence>
<accession>A0A0F3K6R7</accession>
<evidence type="ECO:0008006" key="5">
    <source>
        <dbReference type="Google" id="ProtNLM"/>
    </source>
</evidence>
<keyword evidence="2" id="KW-0732">Signal</keyword>
<dbReference type="AlphaFoldDB" id="A0A0F3K6R7"/>
<evidence type="ECO:0000313" key="3">
    <source>
        <dbReference type="EMBL" id="KJV26871.1"/>
    </source>
</evidence>
<dbReference type="EMBL" id="JZRB01000052">
    <property type="protein sequence ID" value="KJV26871.1"/>
    <property type="molecule type" value="Genomic_DNA"/>
</dbReference>
<sequence>MKLLTKIAFCLVSTSTIAPAFAWDPPPPPGHDDHRDWHDGHHDDRDHRDDHRDDRRDWHDDHRPPPPPPPRYAHHWERGHRYDGRVVVVDDWRTRRLREPPRGYHWVRDDDDGQFLLVAVATGIITDIVLQSH</sequence>
<protein>
    <recommendedName>
        <fullName evidence="5">Ni/Co efflux regulator RcnB</fullName>
    </recommendedName>
</protein>
<evidence type="ECO:0000256" key="2">
    <source>
        <dbReference type="SAM" id="SignalP"/>
    </source>
</evidence>
<dbReference type="InterPro" id="IPR024572">
    <property type="entry name" value="RcnB"/>
</dbReference>
<organism evidence="3 4">
    <name type="scientific">Luteibacter yeojuensis</name>
    <dbReference type="NCBI Taxonomy" id="345309"/>
    <lineage>
        <taxon>Bacteria</taxon>
        <taxon>Pseudomonadati</taxon>
        <taxon>Pseudomonadota</taxon>
        <taxon>Gammaproteobacteria</taxon>
        <taxon>Lysobacterales</taxon>
        <taxon>Rhodanobacteraceae</taxon>
        <taxon>Luteibacter</taxon>
    </lineage>
</organism>
<dbReference type="Proteomes" id="UP000033651">
    <property type="component" value="Unassembled WGS sequence"/>
</dbReference>
<dbReference type="OrthoDB" id="6025819at2"/>